<dbReference type="CDD" id="cd01572">
    <property type="entry name" value="QPRTase"/>
    <property type="match status" value="1"/>
</dbReference>
<dbReference type="FunFam" id="3.20.20.70:FF:000090">
    <property type="entry name" value="Nicotinate-nucleotide pyrophosphorylase [carboxylating]"/>
    <property type="match status" value="1"/>
</dbReference>
<keyword evidence="14" id="KW-1133">Transmembrane helix</keyword>
<keyword evidence="7" id="KW-0662">Pyridine nucleotide biosynthesis</keyword>
<keyword evidence="14" id="KW-0812">Transmembrane</keyword>
<evidence type="ECO:0000256" key="13">
    <source>
        <dbReference type="RuleBase" id="RU362100"/>
    </source>
</evidence>
<evidence type="ECO:0000256" key="7">
    <source>
        <dbReference type="ARBA" id="ARBA00022642"/>
    </source>
</evidence>
<evidence type="ECO:0000256" key="14">
    <source>
        <dbReference type="SAM" id="Phobius"/>
    </source>
</evidence>
<dbReference type="EC" id="2.1.2.11" evidence="13"/>
<name>A0A1Q3DVZ8_LENED</name>
<comment type="catalytic activity">
    <reaction evidence="12 13">
        <text>(6R)-5,10-methylene-5,6,7,8-tetrahydrofolate + 3-methyl-2-oxobutanoate + H2O = 2-dehydropantoate + (6S)-5,6,7,8-tetrahydrofolate</text>
        <dbReference type="Rhea" id="RHEA:11824"/>
        <dbReference type="ChEBI" id="CHEBI:11561"/>
        <dbReference type="ChEBI" id="CHEBI:11851"/>
        <dbReference type="ChEBI" id="CHEBI:15377"/>
        <dbReference type="ChEBI" id="CHEBI:15636"/>
        <dbReference type="ChEBI" id="CHEBI:57453"/>
        <dbReference type="EC" id="2.1.2.11"/>
    </reaction>
</comment>
<comment type="caution">
    <text evidence="18">The sequence shown here is derived from an EMBL/GenBank/DDBJ whole genome shotgun (WGS) entry which is preliminary data.</text>
</comment>
<protein>
    <recommendedName>
        <fullName evidence="13">3-methyl-2-oxobutanoate hydroxymethyltransferase</fullName>
        <ecNumber evidence="13">2.1.2.11</ecNumber>
    </recommendedName>
</protein>
<comment type="function">
    <text evidence="1">Involved in the catabolism of quinolinic acid (QA).</text>
</comment>
<dbReference type="GO" id="GO:0005737">
    <property type="term" value="C:cytoplasm"/>
    <property type="evidence" value="ECO:0007669"/>
    <property type="project" value="TreeGrafter"/>
</dbReference>
<dbReference type="Proteomes" id="UP000188533">
    <property type="component" value="Unassembled WGS sequence"/>
</dbReference>
<dbReference type="InterPro" id="IPR035426">
    <property type="entry name" value="Gemin2/Brr1"/>
</dbReference>
<dbReference type="InterPro" id="IPR003700">
    <property type="entry name" value="Pantoate_hydroxy_MeTrfase"/>
</dbReference>
<evidence type="ECO:0000256" key="11">
    <source>
        <dbReference type="ARBA" id="ARBA00047445"/>
    </source>
</evidence>
<sequence>MQPATPAQHDDNKARLESPLPPCKPIIPTPLLLGQIDDRTALHLLMYFTYWINQHLVEDRQPPFPRLTQAHFQWIFALLARVGEHISADDMNLLRNLTRACIALLKVTISALCLAFAAGAYAYTVTFPTETEGWTNSGAQVLSWTRVDTDALNFTAVLVNNDASILSDPQILAAQVDGTLGNTTLNPPSGGWPSPDGGFRVNLVQNTTELNTILAQSPTFNITAASSSSSSASSTGTVAASGTTAAATTNTAATSTDSSAASTTSTTSFNNGASFLLVLFLPDTPNVILPRPETNCNERRFSLNPATILNFWLLFIGPNASSYLGKGSLSIIMHPTRAYDECLRTLGIWTSIASALACSSNPLVDITLIGDSLAQVCLGYKSTTELSLSEMIHHTRAVARGTTHPFLVADMPFGSYQISSEDTARNAVKLIQEGRVEALKLEGGSEIRDTVRKLTGMGIPVMAHVGLLPQRHVSMSGYKVQGKDVDSARRIISDALALEEAGAFSVVLEAIPKELAAYVTKRLQIPTIGIGAGPHTDGQVLVWDDMMAICINFVRNGEFSVATMSNSLEHLLPPSWKPQVTAWLAEDTPSFDYGGYVVGEAEREAFLFGKGKTIAVLAGVPFFTEVFTQLGCSVEWHIKEGETFEPIKHVATVQGKARLLLLGERVALNLLARCSGIATKSKRIQDLARGYGYEGIISGTRKTTPGFRLVEKYGMLVGGIDPHRHDLSSMIMLKDNHIWSSGSITAAIQQARAVGGFSLLLDVEVQSEVEADEAIDAGADIVMLDNIEGSELVSVARRLKEKWRGQRKFLFETSGNITEANLHERAINEIDILSTSVVHQSVQHIDFSLKIQKPKTA</sequence>
<feature type="domain" description="Quinolinate phosphoribosyl transferase N-terminal" evidence="16">
    <location>
        <begin position="604"/>
        <end position="675"/>
    </location>
</feature>
<comment type="pathway">
    <text evidence="2">Cofactor biosynthesis; NAD(+) biosynthesis; nicotinate D-ribonucleotide from quinolinate: step 1/1.</text>
</comment>
<dbReference type="InterPro" id="IPR015813">
    <property type="entry name" value="Pyrv/PenolPyrv_kinase-like_dom"/>
</dbReference>
<dbReference type="UniPathway" id="UPA00253">
    <property type="reaction ID" value="UER00331"/>
</dbReference>
<feature type="domain" description="Yeast cell wall synthesis Kre9/Knh1-like N-terminal" evidence="17">
    <location>
        <begin position="128"/>
        <end position="222"/>
    </location>
</feature>
<dbReference type="GO" id="GO:0000387">
    <property type="term" value="P:spliceosomal snRNP assembly"/>
    <property type="evidence" value="ECO:0007669"/>
    <property type="project" value="InterPro"/>
</dbReference>
<dbReference type="Gene3D" id="1.20.58.1070">
    <property type="match status" value="1"/>
</dbReference>
<dbReference type="UniPathway" id="UPA00028">
    <property type="reaction ID" value="UER00003"/>
</dbReference>
<evidence type="ECO:0000259" key="16">
    <source>
        <dbReference type="Pfam" id="PF02749"/>
    </source>
</evidence>
<feature type="transmembrane region" description="Helical" evidence="14">
    <location>
        <begin position="101"/>
        <end position="123"/>
    </location>
</feature>
<comment type="subunit">
    <text evidence="6">Hexamer formed by 3 homodimers.</text>
</comment>
<evidence type="ECO:0000256" key="10">
    <source>
        <dbReference type="ARBA" id="ARBA00022729"/>
    </source>
</evidence>
<dbReference type="InterPro" id="IPR013785">
    <property type="entry name" value="Aldolase_TIM"/>
</dbReference>
<dbReference type="GO" id="GO:0009435">
    <property type="term" value="P:NAD+ biosynthetic process"/>
    <property type="evidence" value="ECO:0007669"/>
    <property type="project" value="UniProtKB-UniPathway"/>
</dbReference>
<accession>A0A1Q3DVZ8</accession>
<dbReference type="NCBIfam" id="TIGR00078">
    <property type="entry name" value="nadC"/>
    <property type="match status" value="1"/>
</dbReference>
<evidence type="ECO:0000256" key="3">
    <source>
        <dbReference type="ARBA" id="ARBA00005033"/>
    </source>
</evidence>
<keyword evidence="8" id="KW-0328">Glycosyltransferase</keyword>
<keyword evidence="9 13" id="KW-0808">Transferase</keyword>
<feature type="domain" description="Quinolinate phosphoribosyl transferase C-terminal" evidence="15">
    <location>
        <begin position="677"/>
        <end position="850"/>
    </location>
</feature>
<dbReference type="CDD" id="cd06557">
    <property type="entry name" value="KPHMT-like"/>
    <property type="match status" value="1"/>
</dbReference>
<dbReference type="Pfam" id="PF02749">
    <property type="entry name" value="QRPTase_N"/>
    <property type="match status" value="1"/>
</dbReference>
<evidence type="ECO:0000256" key="2">
    <source>
        <dbReference type="ARBA" id="ARBA00004893"/>
    </source>
</evidence>
<dbReference type="AlphaFoldDB" id="A0A1Q3DVZ8"/>
<keyword evidence="14" id="KW-0472">Membrane</keyword>
<evidence type="ECO:0000256" key="9">
    <source>
        <dbReference type="ARBA" id="ARBA00022679"/>
    </source>
</evidence>
<dbReference type="SUPFAM" id="SSF51690">
    <property type="entry name" value="Nicotinate/Quinolinate PRTase C-terminal domain-like"/>
    <property type="match status" value="1"/>
</dbReference>
<comment type="similarity">
    <text evidence="4 13">Belongs to the PanB family.</text>
</comment>
<dbReference type="InterPro" id="IPR018466">
    <property type="entry name" value="Kre9/Knh1-like_N"/>
</dbReference>
<dbReference type="InterPro" id="IPR002638">
    <property type="entry name" value="Quinolinate_PRibosylTrfase_C"/>
</dbReference>
<dbReference type="Pfam" id="PF10342">
    <property type="entry name" value="Kre9_KNH"/>
    <property type="match status" value="1"/>
</dbReference>
<dbReference type="PANTHER" id="PTHR32179">
    <property type="entry name" value="NICOTINATE-NUCLEOTIDE PYROPHOSPHORYLASE [CARBOXYLATING]"/>
    <property type="match status" value="1"/>
</dbReference>
<evidence type="ECO:0000256" key="5">
    <source>
        <dbReference type="ARBA" id="ARBA00009400"/>
    </source>
</evidence>
<dbReference type="PANTHER" id="PTHR32179:SF3">
    <property type="entry name" value="NICOTINATE-NUCLEOTIDE PYROPHOSPHORYLASE [CARBOXYLATING]"/>
    <property type="match status" value="1"/>
</dbReference>
<comment type="pathway">
    <text evidence="3 13">Cofactor biosynthesis; (R)-pantothenate biosynthesis; (R)-pantoate from 3-methyl-2-oxobutanoate: step 1/2.</text>
</comment>
<comment type="catalytic activity">
    <reaction evidence="11">
        <text>nicotinate beta-D-ribonucleotide + CO2 + diphosphate = quinolinate + 5-phospho-alpha-D-ribose 1-diphosphate + 2 H(+)</text>
        <dbReference type="Rhea" id="RHEA:12733"/>
        <dbReference type="ChEBI" id="CHEBI:15378"/>
        <dbReference type="ChEBI" id="CHEBI:16526"/>
        <dbReference type="ChEBI" id="CHEBI:29959"/>
        <dbReference type="ChEBI" id="CHEBI:33019"/>
        <dbReference type="ChEBI" id="CHEBI:57502"/>
        <dbReference type="ChEBI" id="CHEBI:58017"/>
        <dbReference type="EC" id="2.4.2.19"/>
    </reaction>
</comment>
<dbReference type="Pfam" id="PF04938">
    <property type="entry name" value="SIP1"/>
    <property type="match status" value="1"/>
</dbReference>
<dbReference type="GO" id="GO:0004514">
    <property type="term" value="F:nicotinate-nucleotide diphosphorylase (carboxylating) activity"/>
    <property type="evidence" value="ECO:0007669"/>
    <property type="project" value="UniProtKB-EC"/>
</dbReference>
<dbReference type="EMBL" id="BDGU01000007">
    <property type="protein sequence ID" value="GAV99013.1"/>
    <property type="molecule type" value="Genomic_DNA"/>
</dbReference>
<dbReference type="InterPro" id="IPR004393">
    <property type="entry name" value="NadC"/>
</dbReference>
<dbReference type="GO" id="GO:0034213">
    <property type="term" value="P:quinolinate catabolic process"/>
    <property type="evidence" value="ECO:0007669"/>
    <property type="project" value="TreeGrafter"/>
</dbReference>
<comment type="similarity">
    <text evidence="5">Belongs to the NadC/ModD family.</text>
</comment>
<keyword evidence="13" id="KW-0566">Pantothenate biosynthesis</keyword>
<dbReference type="GO" id="GO:0003864">
    <property type="term" value="F:3-methyl-2-oxobutanoate hydroxymethyltransferase activity"/>
    <property type="evidence" value="ECO:0007669"/>
    <property type="project" value="UniProtKB-EC"/>
</dbReference>
<dbReference type="Pfam" id="PF01729">
    <property type="entry name" value="QRPTase_C"/>
    <property type="match status" value="1"/>
</dbReference>
<dbReference type="SUPFAM" id="SSF54675">
    <property type="entry name" value="Nicotinate/Quinolinate PRTase N-terminal domain-like"/>
    <property type="match status" value="1"/>
</dbReference>
<evidence type="ECO:0000313" key="18">
    <source>
        <dbReference type="EMBL" id="GAV99013.1"/>
    </source>
</evidence>
<evidence type="ECO:0000259" key="15">
    <source>
        <dbReference type="Pfam" id="PF01729"/>
    </source>
</evidence>
<dbReference type="STRING" id="5353.A0A1Q3DVZ8"/>
<dbReference type="Gene3D" id="3.90.1170.20">
    <property type="entry name" value="Quinolinate phosphoribosyl transferase, N-terminal domain"/>
    <property type="match status" value="1"/>
</dbReference>
<dbReference type="SUPFAM" id="SSF51621">
    <property type="entry name" value="Phosphoenolpyruvate/pyruvate domain"/>
    <property type="match status" value="1"/>
</dbReference>
<dbReference type="InterPro" id="IPR040442">
    <property type="entry name" value="Pyrv_kinase-like_dom_sf"/>
</dbReference>
<dbReference type="InterPro" id="IPR027277">
    <property type="entry name" value="NadC/ModD"/>
</dbReference>
<keyword evidence="19" id="KW-1185">Reference proteome</keyword>
<evidence type="ECO:0000256" key="4">
    <source>
        <dbReference type="ARBA" id="ARBA00008676"/>
    </source>
</evidence>
<gene>
    <name evidence="18" type="ORF">LENED_000440</name>
</gene>
<dbReference type="HAMAP" id="MF_00156">
    <property type="entry name" value="PanB"/>
    <property type="match status" value="1"/>
</dbReference>
<evidence type="ECO:0000256" key="8">
    <source>
        <dbReference type="ARBA" id="ARBA00022676"/>
    </source>
</evidence>
<reference evidence="18 19" key="1">
    <citation type="submission" date="2016-08" db="EMBL/GenBank/DDBJ databases">
        <authorList>
            <consortium name="Lentinula edodes genome sequencing consortium"/>
            <person name="Sakamoto Y."/>
            <person name="Nakade K."/>
            <person name="Sato S."/>
            <person name="Yoshida Y."/>
            <person name="Miyazaki K."/>
            <person name="Natsume S."/>
            <person name="Konno N."/>
        </authorList>
    </citation>
    <scope>NUCLEOTIDE SEQUENCE [LARGE SCALE GENOMIC DNA]</scope>
    <source>
        <strain evidence="18 19">NBRC 111202</strain>
    </source>
</reference>
<keyword evidence="10" id="KW-0732">Signal</keyword>
<dbReference type="InterPro" id="IPR036068">
    <property type="entry name" value="Nicotinate_pribotase-like_C"/>
</dbReference>
<organism evidence="18 19">
    <name type="scientific">Lentinula edodes</name>
    <name type="common">Shiitake mushroom</name>
    <name type="synonym">Lentinus edodes</name>
    <dbReference type="NCBI Taxonomy" id="5353"/>
    <lineage>
        <taxon>Eukaryota</taxon>
        <taxon>Fungi</taxon>
        <taxon>Dikarya</taxon>
        <taxon>Basidiomycota</taxon>
        <taxon>Agaricomycotina</taxon>
        <taxon>Agaricomycetes</taxon>
        <taxon>Agaricomycetidae</taxon>
        <taxon>Agaricales</taxon>
        <taxon>Marasmiineae</taxon>
        <taxon>Omphalotaceae</taxon>
        <taxon>Lentinula</taxon>
    </lineage>
</organism>
<dbReference type="Gene3D" id="3.20.20.70">
    <property type="entry name" value="Aldolase class I"/>
    <property type="match status" value="1"/>
</dbReference>
<dbReference type="NCBIfam" id="TIGR00222">
    <property type="entry name" value="panB"/>
    <property type="match status" value="1"/>
</dbReference>
<evidence type="ECO:0000259" key="17">
    <source>
        <dbReference type="Pfam" id="PF10342"/>
    </source>
</evidence>
<dbReference type="InterPro" id="IPR037128">
    <property type="entry name" value="Quinolinate_PRibosylTase_N_sf"/>
</dbReference>
<dbReference type="InterPro" id="IPR022412">
    <property type="entry name" value="Quinolinate_PRibosylTrfase_N"/>
</dbReference>
<dbReference type="Gene3D" id="3.20.20.60">
    <property type="entry name" value="Phosphoenolpyruvate-binding domains"/>
    <property type="match status" value="1"/>
</dbReference>
<reference evidence="18 19" key="2">
    <citation type="submission" date="2017-02" db="EMBL/GenBank/DDBJ databases">
        <title>A genome survey and senescence transcriptome analysis in Lentinula edodes.</title>
        <authorList>
            <person name="Sakamoto Y."/>
            <person name="Nakade K."/>
            <person name="Sato S."/>
            <person name="Yoshida Y."/>
            <person name="Miyazaki K."/>
            <person name="Natsume S."/>
            <person name="Konno N."/>
        </authorList>
    </citation>
    <scope>NUCLEOTIDE SEQUENCE [LARGE SCALE GENOMIC DNA]</scope>
    <source>
        <strain evidence="18 19">NBRC 111202</strain>
    </source>
</reference>
<dbReference type="Pfam" id="PF02548">
    <property type="entry name" value="Pantoate_transf"/>
    <property type="match status" value="1"/>
</dbReference>
<dbReference type="GO" id="GO:0015940">
    <property type="term" value="P:pantothenate biosynthetic process"/>
    <property type="evidence" value="ECO:0007669"/>
    <property type="project" value="UniProtKB-UniPathway"/>
</dbReference>
<proteinExistence type="inferred from homology"/>
<evidence type="ECO:0000256" key="1">
    <source>
        <dbReference type="ARBA" id="ARBA00003237"/>
    </source>
</evidence>
<evidence type="ECO:0000256" key="12">
    <source>
        <dbReference type="ARBA" id="ARBA00049172"/>
    </source>
</evidence>
<evidence type="ECO:0000313" key="19">
    <source>
        <dbReference type="Proteomes" id="UP000188533"/>
    </source>
</evidence>
<evidence type="ECO:0000256" key="6">
    <source>
        <dbReference type="ARBA" id="ARBA00011218"/>
    </source>
</evidence>
<comment type="function">
    <text evidence="13">Catalyzes the reversible reaction in which hydroxymethyl group from 5,10-methylenetetrahydrofolate is transferred onto alpha-ketoisovalerate to form ketopantoate.</text>
</comment>